<name>A0A2W4WKI6_9CYAN</name>
<protein>
    <submittedName>
        <fullName evidence="2">MBL fold metallo-hydrolase</fullName>
    </submittedName>
</protein>
<dbReference type="Gene3D" id="3.60.15.10">
    <property type="entry name" value="Ribonuclease Z/Hydroxyacylglutathione hydrolase-like"/>
    <property type="match status" value="1"/>
</dbReference>
<dbReference type="InterPro" id="IPR001279">
    <property type="entry name" value="Metallo-B-lactamas"/>
</dbReference>
<evidence type="ECO:0000259" key="1">
    <source>
        <dbReference type="Pfam" id="PF12706"/>
    </source>
</evidence>
<dbReference type="InterPro" id="IPR036866">
    <property type="entry name" value="RibonucZ/Hydroxyglut_hydro"/>
</dbReference>
<dbReference type="EMBL" id="QBMC01000038">
    <property type="protein sequence ID" value="PZO19768.1"/>
    <property type="molecule type" value="Genomic_DNA"/>
</dbReference>
<dbReference type="AlphaFoldDB" id="A0A2W4WKI6"/>
<gene>
    <name evidence="2" type="ORF">DCF25_07895</name>
</gene>
<proteinExistence type="predicted"/>
<accession>A0A2W4WKI6</accession>
<dbReference type="Pfam" id="PF12706">
    <property type="entry name" value="Lactamase_B_2"/>
    <property type="match status" value="1"/>
</dbReference>
<dbReference type="SUPFAM" id="SSF56281">
    <property type="entry name" value="Metallo-hydrolase/oxidoreductase"/>
    <property type="match status" value="1"/>
</dbReference>
<comment type="caution">
    <text evidence="2">The sequence shown here is derived from an EMBL/GenBank/DDBJ whole genome shotgun (WGS) entry which is preliminary data.</text>
</comment>
<evidence type="ECO:0000313" key="2">
    <source>
        <dbReference type="EMBL" id="PZO19768.1"/>
    </source>
</evidence>
<sequence length="299" mass="33369">MIDTVSSPVIQRPQGEATLRQESSLASQFAVKFWGVRGSVPTPTSANQRYGGNTICVEALIGDQHIIFDGGTGLVSLGYSLQQQPHPIHAHCLFTHTQWDRIQGFPFFQPAFVPHNSFSIHGGTAPNGASIKHCLTDQMLKPHFSMPMKAMRANFSFNTVIHKDSFRIADVVVETLKINDNTEAMGYRLTWQNKTLVYATDTPSEPVSREFLQFVDQADICIYDGTYSDLTYLKDQALDSSLQPWEIGAEIAQAANVKELILLHHSPIQSDDRLDQIQSSLRDRHPNVSIAREGMTRSL</sequence>
<feature type="domain" description="Metallo-beta-lactamase" evidence="1">
    <location>
        <begin position="67"/>
        <end position="265"/>
    </location>
</feature>
<dbReference type="CDD" id="cd07715">
    <property type="entry name" value="TaR3-like_MBL-fold"/>
    <property type="match status" value="1"/>
</dbReference>
<evidence type="ECO:0000313" key="3">
    <source>
        <dbReference type="Proteomes" id="UP000249354"/>
    </source>
</evidence>
<dbReference type="GO" id="GO:0016787">
    <property type="term" value="F:hydrolase activity"/>
    <property type="evidence" value="ECO:0007669"/>
    <property type="project" value="UniProtKB-KW"/>
</dbReference>
<organism evidence="2 3">
    <name type="scientific">Leptolyngbya foveolarum</name>
    <dbReference type="NCBI Taxonomy" id="47253"/>
    <lineage>
        <taxon>Bacteria</taxon>
        <taxon>Bacillati</taxon>
        <taxon>Cyanobacteriota</taxon>
        <taxon>Cyanophyceae</taxon>
        <taxon>Leptolyngbyales</taxon>
        <taxon>Leptolyngbyaceae</taxon>
        <taxon>Leptolyngbya group</taxon>
        <taxon>Leptolyngbya</taxon>
    </lineage>
</organism>
<keyword evidence="2" id="KW-0378">Hydrolase</keyword>
<dbReference type="Proteomes" id="UP000249354">
    <property type="component" value="Unassembled WGS sequence"/>
</dbReference>
<reference evidence="3" key="1">
    <citation type="submission" date="2018-04" db="EMBL/GenBank/DDBJ databases">
        <authorList>
            <person name="Cornet L."/>
        </authorList>
    </citation>
    <scope>NUCLEOTIDE SEQUENCE [LARGE SCALE GENOMIC DNA]</scope>
</reference>
<reference evidence="2 3" key="2">
    <citation type="submission" date="2018-06" db="EMBL/GenBank/DDBJ databases">
        <title>Metagenomic assembly of (sub)arctic Cyanobacteria and their associated microbiome from non-axenic cultures.</title>
        <authorList>
            <person name="Baurain D."/>
        </authorList>
    </citation>
    <scope>NUCLEOTIDE SEQUENCE [LARGE SCALE GENOMIC DNA]</scope>
    <source>
        <strain evidence="2">ULC129bin1</strain>
    </source>
</reference>